<protein>
    <submittedName>
        <fullName evidence="1">DUF2490 domain-containing protein</fullName>
    </submittedName>
</protein>
<evidence type="ECO:0000313" key="1">
    <source>
        <dbReference type="EMBL" id="RDC56279.1"/>
    </source>
</evidence>
<dbReference type="AlphaFoldDB" id="A0A369Q012"/>
<name>A0A369Q012_9SPHI</name>
<sequence length="229" mass="26929">MKNPIVLVLLLMITLRSYSQTEDTGWIFLSHAQKLSDKFDLRADLQARSSHKLDYLSALLLRSALSYNLTEKNSVAIGYAFFGQWDEKDGEKLYSPEHRIYQQYLYSFKAGKNELNVRFRLEQRFVREEDDINFSQRARAFLSSQIPISANSDFTKGMYAGLQNEIFLTIQNKEKVNGSIFDQNRSFASVGYRWSKKIDTEFGYMYWIQKEKDMSVRRNVWQLMITTNL</sequence>
<dbReference type="OrthoDB" id="1118734at2"/>
<comment type="caution">
    <text evidence="1">The sequence shown here is derived from an EMBL/GenBank/DDBJ whole genome shotgun (WGS) entry which is preliminary data.</text>
</comment>
<dbReference type="EMBL" id="QPKV01000004">
    <property type="protein sequence ID" value="RDC56279.1"/>
    <property type="molecule type" value="Genomic_DNA"/>
</dbReference>
<dbReference type="Pfam" id="PF10677">
    <property type="entry name" value="DUF2490"/>
    <property type="match status" value="1"/>
</dbReference>
<keyword evidence="2" id="KW-1185">Reference proteome</keyword>
<proteinExistence type="predicted"/>
<organism evidence="1 2">
    <name type="scientific">Pedobacter chinensis</name>
    <dbReference type="NCBI Taxonomy" id="2282421"/>
    <lineage>
        <taxon>Bacteria</taxon>
        <taxon>Pseudomonadati</taxon>
        <taxon>Bacteroidota</taxon>
        <taxon>Sphingobacteriia</taxon>
        <taxon>Sphingobacteriales</taxon>
        <taxon>Sphingobacteriaceae</taxon>
        <taxon>Pedobacter</taxon>
    </lineage>
</organism>
<evidence type="ECO:0000313" key="2">
    <source>
        <dbReference type="Proteomes" id="UP000253961"/>
    </source>
</evidence>
<gene>
    <name evidence="1" type="ORF">DU508_11770</name>
</gene>
<dbReference type="InterPro" id="IPR019619">
    <property type="entry name" value="DUF2490"/>
</dbReference>
<accession>A0A369Q012</accession>
<reference evidence="1 2" key="1">
    <citation type="submission" date="2018-07" db="EMBL/GenBank/DDBJ databases">
        <title>Pedobacter sp. nov., isolated from soil.</title>
        <authorList>
            <person name="Zhou L.Y."/>
            <person name="Du Z.J."/>
        </authorList>
    </citation>
    <scope>NUCLEOTIDE SEQUENCE [LARGE SCALE GENOMIC DNA]</scope>
    <source>
        <strain evidence="1 2">JDX94</strain>
    </source>
</reference>
<dbReference type="RefSeq" id="WP_115403009.1">
    <property type="nucleotide sequence ID" value="NZ_QPKV01000004.1"/>
</dbReference>
<dbReference type="Proteomes" id="UP000253961">
    <property type="component" value="Unassembled WGS sequence"/>
</dbReference>